<evidence type="ECO:0000313" key="1">
    <source>
        <dbReference type="EMBL" id="MBB5144797.1"/>
    </source>
</evidence>
<comment type="caution">
    <text evidence="1">The sequence shown here is derived from an EMBL/GenBank/DDBJ whole genome shotgun (WGS) entry which is preliminary data.</text>
</comment>
<protein>
    <submittedName>
        <fullName evidence="1">Putative transcriptional regulator</fullName>
    </submittedName>
</protein>
<dbReference type="AlphaFoldDB" id="A0A7W8FIG5"/>
<gene>
    <name evidence="1" type="ORF">HNQ38_002917</name>
</gene>
<accession>A0A7W8FIG5</accession>
<organism evidence="1 2">
    <name type="scientific">Desulfovibrio intestinalis</name>
    <dbReference type="NCBI Taxonomy" id="58621"/>
    <lineage>
        <taxon>Bacteria</taxon>
        <taxon>Pseudomonadati</taxon>
        <taxon>Thermodesulfobacteriota</taxon>
        <taxon>Desulfovibrionia</taxon>
        <taxon>Desulfovibrionales</taxon>
        <taxon>Desulfovibrionaceae</taxon>
        <taxon>Desulfovibrio</taxon>
    </lineage>
</organism>
<dbReference type="RefSeq" id="WP_183722513.1">
    <property type="nucleotide sequence ID" value="NZ_JACHGO010000012.1"/>
</dbReference>
<proteinExistence type="predicted"/>
<keyword evidence="2" id="KW-1185">Reference proteome</keyword>
<dbReference type="Proteomes" id="UP000539075">
    <property type="component" value="Unassembled WGS sequence"/>
</dbReference>
<name>A0A7W8FIG5_9BACT</name>
<dbReference type="EMBL" id="JACHGO010000012">
    <property type="protein sequence ID" value="MBB5144797.1"/>
    <property type="molecule type" value="Genomic_DNA"/>
</dbReference>
<reference evidence="1 2" key="1">
    <citation type="submission" date="2020-08" db="EMBL/GenBank/DDBJ databases">
        <title>Genomic Encyclopedia of Type Strains, Phase IV (KMG-IV): sequencing the most valuable type-strain genomes for metagenomic binning, comparative biology and taxonomic classification.</title>
        <authorList>
            <person name="Goeker M."/>
        </authorList>
    </citation>
    <scope>NUCLEOTIDE SEQUENCE [LARGE SCALE GENOMIC DNA]</scope>
    <source>
        <strain evidence="1 2">DSM 11275</strain>
    </source>
</reference>
<sequence>MSEQTVSFSVDASLLSAFVHVAEKNACDNTELLRAFMAEYVQQDVRRNHYDMWFKGKVERGLQELEAGRGLTQEQALAQMGAFKSSLAASREGSL</sequence>
<evidence type="ECO:0000313" key="2">
    <source>
        <dbReference type="Proteomes" id="UP000539075"/>
    </source>
</evidence>